<dbReference type="EMBL" id="JBBMFI010000004">
    <property type="protein sequence ID" value="MEQ2565041.1"/>
    <property type="molecule type" value="Genomic_DNA"/>
</dbReference>
<proteinExistence type="predicted"/>
<dbReference type="Proteomes" id="UP001478133">
    <property type="component" value="Unassembled WGS sequence"/>
</dbReference>
<keyword evidence="2" id="KW-1185">Reference proteome</keyword>
<dbReference type="InterPro" id="IPR007497">
    <property type="entry name" value="SIMPL/DUF541"/>
</dbReference>
<evidence type="ECO:0000313" key="1">
    <source>
        <dbReference type="EMBL" id="MEQ2565041.1"/>
    </source>
</evidence>
<dbReference type="PANTHER" id="PTHR34387">
    <property type="entry name" value="SLR1258 PROTEIN"/>
    <property type="match status" value="1"/>
</dbReference>
<name>A0ABV1HRU4_9FIRM</name>
<protein>
    <submittedName>
        <fullName evidence="1">SIMPL domain-containing protein</fullName>
    </submittedName>
</protein>
<dbReference type="PANTHER" id="PTHR34387:SF2">
    <property type="entry name" value="SLR1258 PROTEIN"/>
    <property type="match status" value="1"/>
</dbReference>
<dbReference type="Gene3D" id="3.30.70.2970">
    <property type="entry name" value="Protein of unknown function (DUF541), domain 2"/>
    <property type="match status" value="1"/>
</dbReference>
<reference evidence="1 2" key="1">
    <citation type="submission" date="2024-03" db="EMBL/GenBank/DDBJ databases">
        <title>Human intestinal bacterial collection.</title>
        <authorList>
            <person name="Pauvert C."/>
            <person name="Hitch T.C.A."/>
            <person name="Clavel T."/>
        </authorList>
    </citation>
    <scope>NUCLEOTIDE SEQUENCE [LARGE SCALE GENOMIC DNA]</scope>
    <source>
        <strain evidence="1 2">CLA-AP-H18</strain>
    </source>
</reference>
<dbReference type="InterPro" id="IPR052022">
    <property type="entry name" value="26kDa_periplasmic_antigen"/>
</dbReference>
<organism evidence="1 2">
    <name type="scientific">Ruminococcoides intestinihominis</name>
    <dbReference type="NCBI Taxonomy" id="3133161"/>
    <lineage>
        <taxon>Bacteria</taxon>
        <taxon>Bacillati</taxon>
        <taxon>Bacillota</taxon>
        <taxon>Clostridia</taxon>
        <taxon>Eubacteriales</taxon>
        <taxon>Oscillospiraceae</taxon>
        <taxon>Ruminococcoides</taxon>
    </lineage>
</organism>
<comment type="caution">
    <text evidence="1">The sequence shown here is derived from an EMBL/GenBank/DDBJ whole genome shotgun (WGS) entry which is preliminary data.</text>
</comment>
<dbReference type="Gene3D" id="3.30.110.170">
    <property type="entry name" value="Protein of unknown function (DUF541), domain 1"/>
    <property type="match status" value="1"/>
</dbReference>
<dbReference type="Pfam" id="PF04402">
    <property type="entry name" value="SIMPL"/>
    <property type="match status" value="1"/>
</dbReference>
<evidence type="ECO:0000313" key="2">
    <source>
        <dbReference type="Proteomes" id="UP001478133"/>
    </source>
</evidence>
<dbReference type="RefSeq" id="WP_248004761.1">
    <property type="nucleotide sequence ID" value="NZ_JBBMEY010000006.1"/>
</dbReference>
<accession>A0ABV1HRU4</accession>
<sequence length="200" mass="22931">MTVKGTNKVYDKAVKESAEKTEKIKDMFENLGFERDKVKTLYFNVEAEFENFQISRTWKKRFKDYKYTHRTKIEFPVDNEMLGKVLYALSRSLIHPEFDIDYTVADPEKPKNQLLEKAIKDSMEKAQVLAKASGVKLGNILNIDYSWGEVDFVSRPMRTSMYASGVALPCVAVSTESYDIDIAPDDIDVSDTVTVVWSIE</sequence>
<gene>
    <name evidence="1" type="ORF">ABFO16_02175</name>
</gene>